<evidence type="ECO:0000259" key="1">
    <source>
        <dbReference type="Pfam" id="PF05050"/>
    </source>
</evidence>
<sequence length="268" mass="29793">MSQSDDAERRFVRGREMIERGRQALAEGHRLMRQLSGEVRAARARGSIHQMIWDCERASNRRGQFFSHSGQDAFLDERVFEGKRGGVFVEIGGFDGITGSNCLFFELMRGWSGLLVEPAGKARAQASEFRRCPCLPMAVAGATGEAEFMEIDAGLTQMSGLIESYDPKILARVEGDPRHRARRRPVRTRSLAQILDSQYLREIDLVSLDVMGAELAVLSAFPFADYTVHAWAIDGALHGTAIHELMTAKGYRRIEALGADDIYVRGEG</sequence>
<dbReference type="Proteomes" id="UP001239909">
    <property type="component" value="Unassembled WGS sequence"/>
</dbReference>
<dbReference type="RefSeq" id="WP_285671596.1">
    <property type="nucleotide sequence ID" value="NZ_BSYI01000013.1"/>
</dbReference>
<dbReference type="InterPro" id="IPR053202">
    <property type="entry name" value="EGF_Rcpt_Signaling_Reg"/>
</dbReference>
<dbReference type="EMBL" id="BSYI01000013">
    <property type="protein sequence ID" value="GMG82805.1"/>
    <property type="molecule type" value="Genomic_DNA"/>
</dbReference>
<gene>
    <name evidence="2" type="ORF">LNKW23_20180</name>
</gene>
<dbReference type="PANTHER" id="PTHR34009">
    <property type="entry name" value="PROTEIN STAR"/>
    <property type="match status" value="1"/>
</dbReference>
<dbReference type="Gene3D" id="3.40.50.150">
    <property type="entry name" value="Vaccinia Virus protein VP39"/>
    <property type="match status" value="1"/>
</dbReference>
<name>A0ABQ6LKN5_9RHOB</name>
<accession>A0ABQ6LKN5</accession>
<evidence type="ECO:0000313" key="2">
    <source>
        <dbReference type="EMBL" id="GMG82805.1"/>
    </source>
</evidence>
<dbReference type="SUPFAM" id="SSF53335">
    <property type="entry name" value="S-adenosyl-L-methionine-dependent methyltransferases"/>
    <property type="match status" value="1"/>
</dbReference>
<organism evidence="2 3">
    <name type="scientific">Paralimibaculum aggregatum</name>
    <dbReference type="NCBI Taxonomy" id="3036245"/>
    <lineage>
        <taxon>Bacteria</taxon>
        <taxon>Pseudomonadati</taxon>
        <taxon>Pseudomonadota</taxon>
        <taxon>Alphaproteobacteria</taxon>
        <taxon>Rhodobacterales</taxon>
        <taxon>Paracoccaceae</taxon>
        <taxon>Paralimibaculum</taxon>
    </lineage>
</organism>
<dbReference type="PANTHER" id="PTHR34009:SF2">
    <property type="entry name" value="PROTEIN STAR"/>
    <property type="match status" value="1"/>
</dbReference>
<protein>
    <recommendedName>
        <fullName evidence="1">Methyltransferase FkbM domain-containing protein</fullName>
    </recommendedName>
</protein>
<dbReference type="Pfam" id="PF05050">
    <property type="entry name" value="Methyltransf_21"/>
    <property type="match status" value="1"/>
</dbReference>
<reference evidence="2 3" key="1">
    <citation type="submission" date="2023-04" db="EMBL/GenBank/DDBJ databases">
        <title>Marinoamorphus aggregata gen. nov., sp. Nov., isolate from tissue of brittle star Ophioplocus japonicus.</title>
        <authorList>
            <person name="Kawano K."/>
            <person name="Sawayama S."/>
            <person name="Nakagawa S."/>
        </authorList>
    </citation>
    <scope>NUCLEOTIDE SEQUENCE [LARGE SCALE GENOMIC DNA]</scope>
    <source>
        <strain evidence="2 3">NKW23</strain>
    </source>
</reference>
<feature type="domain" description="Methyltransferase FkbM" evidence="1">
    <location>
        <begin position="91"/>
        <end position="230"/>
    </location>
</feature>
<keyword evidence="3" id="KW-1185">Reference proteome</keyword>
<dbReference type="InterPro" id="IPR029063">
    <property type="entry name" value="SAM-dependent_MTases_sf"/>
</dbReference>
<dbReference type="InterPro" id="IPR006342">
    <property type="entry name" value="FkbM_mtfrase"/>
</dbReference>
<evidence type="ECO:0000313" key="3">
    <source>
        <dbReference type="Proteomes" id="UP001239909"/>
    </source>
</evidence>
<comment type="caution">
    <text evidence="2">The sequence shown here is derived from an EMBL/GenBank/DDBJ whole genome shotgun (WGS) entry which is preliminary data.</text>
</comment>
<proteinExistence type="predicted"/>